<reference evidence="1" key="1">
    <citation type="submission" date="2022-04" db="EMBL/GenBank/DDBJ databases">
        <title>Diverse halophilic archaea isolated from saline environments.</title>
        <authorList>
            <person name="Cui H.-L."/>
        </authorList>
    </citation>
    <scope>NUCLEOTIDE SEQUENCE</scope>
    <source>
        <strain evidence="1">XZYJT40</strain>
    </source>
</reference>
<dbReference type="GeneID" id="72189031"/>
<evidence type="ECO:0000313" key="2">
    <source>
        <dbReference type="Proteomes" id="UP000830434"/>
    </source>
</evidence>
<dbReference type="PROSITE" id="PS51318">
    <property type="entry name" value="TAT"/>
    <property type="match status" value="1"/>
</dbReference>
<dbReference type="RefSeq" id="WP_248655717.1">
    <property type="nucleotide sequence ID" value="NZ_CP096658.1"/>
</dbReference>
<organism evidence="1 2">
    <name type="scientific">Halorussus gelatinilyticus</name>
    <dbReference type="NCBI Taxonomy" id="2937524"/>
    <lineage>
        <taxon>Archaea</taxon>
        <taxon>Methanobacteriati</taxon>
        <taxon>Methanobacteriota</taxon>
        <taxon>Stenosarchaea group</taxon>
        <taxon>Halobacteria</taxon>
        <taxon>Halobacteriales</taxon>
        <taxon>Haladaptataceae</taxon>
        <taxon>Halorussus</taxon>
    </lineage>
</organism>
<dbReference type="InterPro" id="IPR006311">
    <property type="entry name" value="TAT_signal"/>
</dbReference>
<protein>
    <submittedName>
        <fullName evidence="1">Uncharacterized protein</fullName>
    </submittedName>
</protein>
<name>A0A8U0ILT7_9EURY</name>
<dbReference type="AlphaFoldDB" id="A0A8U0ILT7"/>
<dbReference type="EMBL" id="CP096658">
    <property type="protein sequence ID" value="UPW01312.1"/>
    <property type="molecule type" value="Genomic_DNA"/>
</dbReference>
<dbReference type="KEGG" id="haxz:M0R88_04210"/>
<gene>
    <name evidence="1" type="ORF">M0R88_04210</name>
</gene>
<accession>A0A8U0ILT7</accession>
<evidence type="ECO:0000313" key="1">
    <source>
        <dbReference type="EMBL" id="UPW01312.1"/>
    </source>
</evidence>
<keyword evidence="2" id="KW-1185">Reference proteome</keyword>
<sequence length="195" mass="21014">MEFDSNTIDRRSVLKKVATGATVMAGASGVAGAKTGDVSHTMADHEEAVAGYEAPEKVREVVSNHEDALESLAAEGLVEAEVAADLTVDPNGDMRGDENEHEKVTSIQRADGSVEPEIKINRMTDKGRLTFAIRPESDVRWALLGERGSEPKVLDGATTLSVCDGGTCEKECCKWETCEDPCWGACVDWCYKCNC</sequence>
<dbReference type="Proteomes" id="UP000830434">
    <property type="component" value="Chromosome"/>
</dbReference>
<proteinExistence type="predicted"/>